<evidence type="ECO:0000313" key="5">
    <source>
        <dbReference type="EMBL" id="CAF3703671.1"/>
    </source>
</evidence>
<evidence type="ECO:0000313" key="6">
    <source>
        <dbReference type="Proteomes" id="UP000663829"/>
    </source>
</evidence>
<dbReference type="PANTHER" id="PTHR46192">
    <property type="entry name" value="BROAD-RANGE ACID PHOSPHATASE DET1"/>
    <property type="match status" value="1"/>
</dbReference>
<protein>
    <recommendedName>
        <fullName evidence="7">Phosphoglycerate mutase</fullName>
    </recommendedName>
</protein>
<keyword evidence="3" id="KW-0472">Membrane</keyword>
<dbReference type="PROSITE" id="PS00175">
    <property type="entry name" value="PG_MUTASE"/>
    <property type="match status" value="1"/>
</dbReference>
<dbReference type="EMBL" id="CAJNOQ010001877">
    <property type="protein sequence ID" value="CAF0924842.1"/>
    <property type="molecule type" value="Genomic_DNA"/>
</dbReference>
<evidence type="ECO:0000256" key="3">
    <source>
        <dbReference type="SAM" id="Phobius"/>
    </source>
</evidence>
<feature type="active site" description="Tele-phosphohistidine intermediate" evidence="1">
    <location>
        <position position="61"/>
    </location>
</feature>
<evidence type="ECO:0000313" key="4">
    <source>
        <dbReference type="EMBL" id="CAF0924842.1"/>
    </source>
</evidence>
<dbReference type="Proteomes" id="UP000663829">
    <property type="component" value="Unassembled WGS sequence"/>
</dbReference>
<dbReference type="OrthoDB" id="354304at2759"/>
<keyword evidence="3" id="KW-1133">Transmembrane helix</keyword>
<comment type="caution">
    <text evidence="4">The sequence shown here is derived from an EMBL/GenBank/DDBJ whole genome shotgun (WGS) entry which is preliminary data.</text>
</comment>
<evidence type="ECO:0008006" key="7">
    <source>
        <dbReference type="Google" id="ProtNLM"/>
    </source>
</evidence>
<feature type="binding site" evidence="2">
    <location>
        <position position="154"/>
    </location>
    <ligand>
        <name>substrate</name>
    </ligand>
</feature>
<feature type="binding site" evidence="2">
    <location>
        <position position="116"/>
    </location>
    <ligand>
        <name>substrate</name>
    </ligand>
</feature>
<reference evidence="4" key="1">
    <citation type="submission" date="2021-02" db="EMBL/GenBank/DDBJ databases">
        <authorList>
            <person name="Nowell W R."/>
        </authorList>
    </citation>
    <scope>NUCLEOTIDE SEQUENCE</scope>
</reference>
<feature type="transmembrane region" description="Helical" evidence="3">
    <location>
        <begin position="20"/>
        <end position="40"/>
    </location>
</feature>
<keyword evidence="3" id="KW-0812">Transmembrane</keyword>
<keyword evidence="6" id="KW-1185">Reference proteome</keyword>
<dbReference type="Gene3D" id="3.40.50.1240">
    <property type="entry name" value="Phosphoglycerate mutase-like"/>
    <property type="match status" value="1"/>
</dbReference>
<accession>A0A814BCJ0</accession>
<dbReference type="InterPro" id="IPR001345">
    <property type="entry name" value="PG/BPGM_mutase_AS"/>
</dbReference>
<dbReference type="SMART" id="SM00855">
    <property type="entry name" value="PGAM"/>
    <property type="match status" value="1"/>
</dbReference>
<feature type="active site" description="Proton donor/acceptor" evidence="1">
    <location>
        <position position="143"/>
    </location>
</feature>
<sequence>MPQNRHGRQNPARSPGLCLIAIFSAGFIYGRGIDLVVIYFHKRLLSLRKAYRPRRIILIRHGESQGNVDHQVYATVPDSQLELTAKGRAQAVDAGKRLKKIIGDESLYVYLSPYRRSKETFEGIQESINKQIINIREDPRIREQEWGNFMDPEKRQHELEEREKVGSFFYRFRNGESGADVYDRCTLFLDTIHRQLSSGYYASTGNILIVSHDIFIRLFLMRYFRWTTERHHQTRDLRNCELCVLEVDRVSGSYVLKTELSEKRPSIINYNQLVLDVNLKE</sequence>
<feature type="binding site" evidence="2">
    <location>
        <begin position="60"/>
        <end position="67"/>
    </location>
    <ligand>
        <name>substrate</name>
    </ligand>
</feature>
<dbReference type="InterPro" id="IPR013078">
    <property type="entry name" value="His_Pase_superF_clade-1"/>
</dbReference>
<dbReference type="InterPro" id="IPR029033">
    <property type="entry name" value="His_PPase_superfam"/>
</dbReference>
<dbReference type="EMBL" id="CAJOBC010001877">
    <property type="protein sequence ID" value="CAF3703671.1"/>
    <property type="molecule type" value="Genomic_DNA"/>
</dbReference>
<dbReference type="CDD" id="cd07067">
    <property type="entry name" value="HP_PGM_like"/>
    <property type="match status" value="1"/>
</dbReference>
<name>A0A814BCJ0_9BILA</name>
<dbReference type="Proteomes" id="UP000681722">
    <property type="component" value="Unassembled WGS sequence"/>
</dbReference>
<evidence type="ECO:0000256" key="2">
    <source>
        <dbReference type="PIRSR" id="PIRSR613078-2"/>
    </source>
</evidence>
<dbReference type="SUPFAM" id="SSF53254">
    <property type="entry name" value="Phosphoglycerate mutase-like"/>
    <property type="match status" value="1"/>
</dbReference>
<proteinExistence type="predicted"/>
<evidence type="ECO:0000256" key="1">
    <source>
        <dbReference type="PIRSR" id="PIRSR613078-1"/>
    </source>
</evidence>
<gene>
    <name evidence="4" type="ORF">GPM918_LOCUS9859</name>
    <name evidence="5" type="ORF">SRO942_LOCUS9860</name>
</gene>
<dbReference type="Pfam" id="PF00300">
    <property type="entry name" value="His_Phos_1"/>
    <property type="match status" value="1"/>
</dbReference>
<dbReference type="GO" id="GO:0003824">
    <property type="term" value="F:catalytic activity"/>
    <property type="evidence" value="ECO:0007669"/>
    <property type="project" value="InterPro"/>
</dbReference>
<dbReference type="InterPro" id="IPR052765">
    <property type="entry name" value="PGM-Related"/>
</dbReference>
<dbReference type="AlphaFoldDB" id="A0A814BCJ0"/>
<organism evidence="4 6">
    <name type="scientific">Didymodactylos carnosus</name>
    <dbReference type="NCBI Taxonomy" id="1234261"/>
    <lineage>
        <taxon>Eukaryota</taxon>
        <taxon>Metazoa</taxon>
        <taxon>Spiralia</taxon>
        <taxon>Gnathifera</taxon>
        <taxon>Rotifera</taxon>
        <taxon>Eurotatoria</taxon>
        <taxon>Bdelloidea</taxon>
        <taxon>Philodinida</taxon>
        <taxon>Philodinidae</taxon>
        <taxon>Didymodactylos</taxon>
    </lineage>
</organism>